<gene>
    <name evidence="2" type="ORF">M0811_09499</name>
</gene>
<protein>
    <submittedName>
        <fullName evidence="2">C-type lectin protein</fullName>
    </submittedName>
</protein>
<feature type="transmembrane region" description="Helical" evidence="1">
    <location>
        <begin position="74"/>
        <end position="96"/>
    </location>
</feature>
<dbReference type="EMBL" id="JAPDFW010000082">
    <property type="protein sequence ID" value="KAJ5072119.1"/>
    <property type="molecule type" value="Genomic_DNA"/>
</dbReference>
<organism evidence="2 3">
    <name type="scientific">Anaeramoeba ignava</name>
    <name type="common">Anaerobic marine amoeba</name>
    <dbReference type="NCBI Taxonomy" id="1746090"/>
    <lineage>
        <taxon>Eukaryota</taxon>
        <taxon>Metamonada</taxon>
        <taxon>Anaeramoebidae</taxon>
        <taxon>Anaeramoeba</taxon>
    </lineage>
</organism>
<dbReference type="AlphaFoldDB" id="A0A9Q0RAW6"/>
<accession>A0A9Q0RAW6</accession>
<comment type="caution">
    <text evidence="2">The sequence shown here is derived from an EMBL/GenBank/DDBJ whole genome shotgun (WGS) entry which is preliminary data.</text>
</comment>
<keyword evidence="1" id="KW-0812">Transmembrane</keyword>
<dbReference type="Proteomes" id="UP001149090">
    <property type="component" value="Unassembled WGS sequence"/>
</dbReference>
<sequence>MNQNQNEIFSTLYIAFSGGITGSFAQQITNKINDVEVDFDSISSSFINSAYKQAISDHYKKWLRKKIKPNRFNAWKFGLIAGVLVSTTKTFTTILFRNIQKYRKKSNKTTNPNSENTSTISQFFHPKNGSIFLREFLDKLFTDILYTSSYQSFREFHNFNLKPKLLPQNSSIAHRITVDIFLGSLSALEASVISKPFEVLIRQIYRRKKIDFKEIKKKTFSQILKKVPKSAIKVPLYGQAKLMLPQVYEFYIKKIQ</sequence>
<name>A0A9Q0RAW6_ANAIG</name>
<reference evidence="2" key="1">
    <citation type="submission" date="2022-10" db="EMBL/GenBank/DDBJ databases">
        <title>Novel sulphate-reducing endosymbionts in the free-living metamonad Anaeramoeba.</title>
        <authorList>
            <person name="Jerlstrom-Hultqvist J."/>
            <person name="Cepicka I."/>
            <person name="Gallot-Lavallee L."/>
            <person name="Salas-Leiva D."/>
            <person name="Curtis B.A."/>
            <person name="Zahonova K."/>
            <person name="Pipaliya S."/>
            <person name="Dacks J."/>
            <person name="Roger A.J."/>
        </authorList>
    </citation>
    <scope>NUCLEOTIDE SEQUENCE</scope>
    <source>
        <strain evidence="2">BMAN</strain>
    </source>
</reference>
<keyword evidence="1" id="KW-0472">Membrane</keyword>
<keyword evidence="3" id="KW-1185">Reference proteome</keyword>
<keyword evidence="1" id="KW-1133">Transmembrane helix</keyword>
<evidence type="ECO:0000256" key="1">
    <source>
        <dbReference type="SAM" id="Phobius"/>
    </source>
</evidence>
<proteinExistence type="predicted"/>
<evidence type="ECO:0000313" key="3">
    <source>
        <dbReference type="Proteomes" id="UP001149090"/>
    </source>
</evidence>
<evidence type="ECO:0000313" key="2">
    <source>
        <dbReference type="EMBL" id="KAJ5072119.1"/>
    </source>
</evidence>